<organism evidence="1">
    <name type="scientific">uncultured Caudovirales phage</name>
    <dbReference type="NCBI Taxonomy" id="2100421"/>
    <lineage>
        <taxon>Viruses</taxon>
        <taxon>Duplodnaviria</taxon>
        <taxon>Heunggongvirae</taxon>
        <taxon>Uroviricota</taxon>
        <taxon>Caudoviricetes</taxon>
        <taxon>Peduoviridae</taxon>
        <taxon>Maltschvirus</taxon>
        <taxon>Maltschvirus maltsch</taxon>
    </lineage>
</organism>
<accession>A0A6J5T4W9</accession>
<protein>
    <submittedName>
        <fullName evidence="1">Uncharacterized protein</fullName>
    </submittedName>
</protein>
<reference evidence="1" key="1">
    <citation type="submission" date="2020-05" db="EMBL/GenBank/DDBJ databases">
        <authorList>
            <person name="Chiriac C."/>
            <person name="Salcher M."/>
            <person name="Ghai R."/>
            <person name="Kavagutti S V."/>
        </authorList>
    </citation>
    <scope>NUCLEOTIDE SEQUENCE</scope>
</reference>
<name>A0A6J5T4W9_9CAUD</name>
<evidence type="ECO:0000313" key="1">
    <source>
        <dbReference type="EMBL" id="CAB4222699.1"/>
    </source>
</evidence>
<dbReference type="EMBL" id="LR797523">
    <property type="protein sequence ID" value="CAB4222699.1"/>
    <property type="molecule type" value="Genomic_DNA"/>
</dbReference>
<proteinExistence type="predicted"/>
<sequence length="124" mass="14483">MKLCKMVLKICLMTEDDNMIEDVDYKYLFPENDPHAIHIELLTGPYMGVVFRYDKVEIDAENEELDGEIYLQFSYDVVEYTDSNFVNDINFKNYIGNLLVILMSNMGKEIYESGISNTEELNIQ</sequence>
<gene>
    <name evidence="1" type="ORF">UFOVP1655_188</name>
</gene>